<dbReference type="InterPro" id="IPR000626">
    <property type="entry name" value="Ubiquitin-like_dom"/>
</dbReference>
<dbReference type="SUPFAM" id="SSF54236">
    <property type="entry name" value="Ubiquitin-like"/>
    <property type="match status" value="1"/>
</dbReference>
<dbReference type="GO" id="GO:0031593">
    <property type="term" value="F:polyubiquitin modification-dependent protein binding"/>
    <property type="evidence" value="ECO:0007669"/>
    <property type="project" value="TreeGrafter"/>
</dbReference>
<dbReference type="SMART" id="SM00213">
    <property type="entry name" value="UBQ"/>
    <property type="match status" value="1"/>
</dbReference>
<dbReference type="PROSITE" id="PS50030">
    <property type="entry name" value="UBA"/>
    <property type="match status" value="1"/>
</dbReference>
<evidence type="ECO:0000313" key="4">
    <source>
        <dbReference type="EMBL" id="KAJ1969396.1"/>
    </source>
</evidence>
<protein>
    <recommendedName>
        <fullName evidence="6">Ubiquilin</fullName>
    </recommendedName>
</protein>
<feature type="region of interest" description="Disordered" evidence="1">
    <location>
        <begin position="74"/>
        <end position="112"/>
    </location>
</feature>
<evidence type="ECO:0008006" key="6">
    <source>
        <dbReference type="Google" id="ProtNLM"/>
    </source>
</evidence>
<keyword evidence="5" id="KW-1185">Reference proteome</keyword>
<dbReference type="CDD" id="cd16106">
    <property type="entry name" value="Ubl_Dsk2p_like"/>
    <property type="match status" value="1"/>
</dbReference>
<organism evidence="4 5">
    <name type="scientific">Dispira parvispora</name>
    <dbReference type="NCBI Taxonomy" id="1520584"/>
    <lineage>
        <taxon>Eukaryota</taxon>
        <taxon>Fungi</taxon>
        <taxon>Fungi incertae sedis</taxon>
        <taxon>Zoopagomycota</taxon>
        <taxon>Kickxellomycotina</taxon>
        <taxon>Dimargaritomycetes</taxon>
        <taxon>Dimargaritales</taxon>
        <taxon>Dimargaritaceae</taxon>
        <taxon>Dispira</taxon>
    </lineage>
</organism>
<dbReference type="Pfam" id="PF00240">
    <property type="entry name" value="ubiquitin"/>
    <property type="match status" value="1"/>
</dbReference>
<feature type="compositionally biased region" description="Low complexity" evidence="1">
    <location>
        <begin position="77"/>
        <end position="98"/>
    </location>
</feature>
<dbReference type="Proteomes" id="UP001150925">
    <property type="component" value="Unassembled WGS sequence"/>
</dbReference>
<dbReference type="Gene3D" id="3.10.20.90">
    <property type="entry name" value="Phosphatidylinositol 3-kinase Catalytic Subunit, Chain A, domain 1"/>
    <property type="match status" value="1"/>
</dbReference>
<dbReference type="InterPro" id="IPR019956">
    <property type="entry name" value="Ubiquitin_dom"/>
</dbReference>
<dbReference type="PANTHER" id="PTHR10677">
    <property type="entry name" value="UBIQUILIN"/>
    <property type="match status" value="1"/>
</dbReference>
<dbReference type="GO" id="GO:0006511">
    <property type="term" value="P:ubiquitin-dependent protein catabolic process"/>
    <property type="evidence" value="ECO:0007669"/>
    <property type="project" value="TreeGrafter"/>
</dbReference>
<dbReference type="AlphaFoldDB" id="A0A9W8AUC9"/>
<evidence type="ECO:0000313" key="5">
    <source>
        <dbReference type="Proteomes" id="UP001150925"/>
    </source>
</evidence>
<dbReference type="Pfam" id="PF23195">
    <property type="entry name" value="UBQLN1"/>
    <property type="match status" value="1"/>
</dbReference>
<comment type="caution">
    <text evidence="4">The sequence shown here is derived from an EMBL/GenBank/DDBJ whole genome shotgun (WGS) entry which is preliminary data.</text>
</comment>
<dbReference type="GO" id="GO:0005829">
    <property type="term" value="C:cytosol"/>
    <property type="evidence" value="ECO:0007669"/>
    <property type="project" value="TreeGrafter"/>
</dbReference>
<dbReference type="InterPro" id="IPR015940">
    <property type="entry name" value="UBA"/>
</dbReference>
<feature type="region of interest" description="Disordered" evidence="1">
    <location>
        <begin position="203"/>
        <end position="284"/>
    </location>
</feature>
<dbReference type="PROSITE" id="PS00299">
    <property type="entry name" value="UBIQUITIN_1"/>
    <property type="match status" value="1"/>
</dbReference>
<dbReference type="CDD" id="cd14399">
    <property type="entry name" value="UBA_PLICs"/>
    <property type="match status" value="1"/>
</dbReference>
<feature type="compositionally biased region" description="Polar residues" evidence="1">
    <location>
        <begin position="203"/>
        <end position="216"/>
    </location>
</feature>
<feature type="compositionally biased region" description="Polar residues" evidence="1">
    <location>
        <begin position="226"/>
        <end position="244"/>
    </location>
</feature>
<dbReference type="InterPro" id="IPR006636">
    <property type="entry name" value="STI1_HS-bd"/>
</dbReference>
<dbReference type="Gene3D" id="1.10.8.10">
    <property type="entry name" value="DNA helicase RuvA subunit, C-terminal domain"/>
    <property type="match status" value="1"/>
</dbReference>
<dbReference type="SUPFAM" id="SSF46934">
    <property type="entry name" value="UBA-like"/>
    <property type="match status" value="1"/>
</dbReference>
<dbReference type="FunFam" id="1.10.8.10:FF:000079">
    <property type="entry name" value="Ubiquitin family protein"/>
    <property type="match status" value="1"/>
</dbReference>
<dbReference type="PRINTS" id="PR00348">
    <property type="entry name" value="UBIQUITIN"/>
</dbReference>
<gene>
    <name evidence="4" type="ORF">IWQ62_000649</name>
</gene>
<dbReference type="OrthoDB" id="267397at2759"/>
<feature type="compositionally biased region" description="Polar residues" evidence="1">
    <location>
        <begin position="252"/>
        <end position="280"/>
    </location>
</feature>
<reference evidence="4" key="1">
    <citation type="submission" date="2022-07" db="EMBL/GenBank/DDBJ databases">
        <title>Phylogenomic reconstructions and comparative analyses of Kickxellomycotina fungi.</title>
        <authorList>
            <person name="Reynolds N.K."/>
            <person name="Stajich J.E."/>
            <person name="Barry K."/>
            <person name="Grigoriev I.V."/>
            <person name="Crous P."/>
            <person name="Smith M.E."/>
        </authorList>
    </citation>
    <scope>NUCLEOTIDE SEQUENCE</scope>
    <source>
        <strain evidence="4">RSA 1196</strain>
    </source>
</reference>
<feature type="domain" description="Ubiquitin-like" evidence="3">
    <location>
        <begin position="4"/>
        <end position="74"/>
    </location>
</feature>
<dbReference type="SMART" id="SM00165">
    <property type="entry name" value="UBA"/>
    <property type="match status" value="1"/>
</dbReference>
<dbReference type="InterPro" id="IPR029071">
    <property type="entry name" value="Ubiquitin-like_domsf"/>
</dbReference>
<dbReference type="EMBL" id="JANBPY010000063">
    <property type="protein sequence ID" value="KAJ1969396.1"/>
    <property type="molecule type" value="Genomic_DNA"/>
</dbReference>
<dbReference type="InterPro" id="IPR019954">
    <property type="entry name" value="Ubiquitin_CS"/>
</dbReference>
<dbReference type="InterPro" id="IPR009060">
    <property type="entry name" value="UBA-like_sf"/>
</dbReference>
<dbReference type="SMART" id="SM00727">
    <property type="entry name" value="STI1"/>
    <property type="match status" value="2"/>
</dbReference>
<name>A0A9W8AUC9_9FUNG</name>
<dbReference type="PROSITE" id="PS50053">
    <property type="entry name" value="UBIQUITIN_2"/>
    <property type="match status" value="1"/>
</dbReference>
<evidence type="ECO:0000259" key="3">
    <source>
        <dbReference type="PROSITE" id="PS50053"/>
    </source>
</evidence>
<evidence type="ECO:0000259" key="2">
    <source>
        <dbReference type="PROSITE" id="PS50030"/>
    </source>
</evidence>
<dbReference type="Pfam" id="PF00627">
    <property type="entry name" value="UBA"/>
    <property type="match status" value="1"/>
</dbReference>
<evidence type="ECO:0000256" key="1">
    <source>
        <dbReference type="SAM" id="MobiDB-lite"/>
    </source>
</evidence>
<proteinExistence type="predicted"/>
<dbReference type="InterPro" id="IPR015496">
    <property type="entry name" value="Ubiquilin"/>
</dbReference>
<dbReference type="PANTHER" id="PTHR10677:SF3">
    <property type="entry name" value="FI07626P-RELATED"/>
    <property type="match status" value="1"/>
</dbReference>
<sequence>MPEISVNIKSSNESAFSVSLNPDATTVQQLKELIASKADIPVERQRLIYSGRVLKDAETLSGYKLSEGHTIHLVKGSAPTSSTTPSTTTVPTTAATSPPADPMPNPFAAGAGAGAAGGLPNLAGLPSMDPNRLSSLLENPMVQQTMQQMLSNPQMLEMMMSSNSEMANMMTPQMRQVFQNPEAMRTLLDPNVMRGMMALQGALSGQSTGTGNTSEPTGIYNPWADNPSSTTENRSAPSTTSPEDVSSAAAALQNNPFLGLLNPQSLGAGNPPTTTPSAESQEPPEVRFQTQLRQLNEMGFYDAARNIRALLATGGDINAALEFLFSNP</sequence>
<feature type="domain" description="UBA" evidence="2">
    <location>
        <begin position="281"/>
        <end position="327"/>
    </location>
</feature>
<accession>A0A9W8AUC9</accession>